<name>A0AAU9UC99_EUPED</name>
<evidence type="ECO:0000313" key="2">
    <source>
        <dbReference type="Proteomes" id="UP001153954"/>
    </source>
</evidence>
<sequence>MAASGGDAPHNERAVTCVARNMRSLNVTACAALLADVRWNEPTSVASLAVLALIDVLVIAGNIDICNISIIPLYMLPSCSLRQQLA</sequence>
<organism evidence="1 2">
    <name type="scientific">Euphydryas editha</name>
    <name type="common">Edith's checkerspot</name>
    <dbReference type="NCBI Taxonomy" id="104508"/>
    <lineage>
        <taxon>Eukaryota</taxon>
        <taxon>Metazoa</taxon>
        <taxon>Ecdysozoa</taxon>
        <taxon>Arthropoda</taxon>
        <taxon>Hexapoda</taxon>
        <taxon>Insecta</taxon>
        <taxon>Pterygota</taxon>
        <taxon>Neoptera</taxon>
        <taxon>Endopterygota</taxon>
        <taxon>Lepidoptera</taxon>
        <taxon>Glossata</taxon>
        <taxon>Ditrysia</taxon>
        <taxon>Papilionoidea</taxon>
        <taxon>Nymphalidae</taxon>
        <taxon>Nymphalinae</taxon>
        <taxon>Euphydryas</taxon>
    </lineage>
</organism>
<reference evidence="1" key="1">
    <citation type="submission" date="2022-03" db="EMBL/GenBank/DDBJ databases">
        <authorList>
            <person name="Tunstrom K."/>
        </authorList>
    </citation>
    <scope>NUCLEOTIDE SEQUENCE</scope>
</reference>
<dbReference type="AlphaFoldDB" id="A0AAU9UC99"/>
<evidence type="ECO:0000313" key="1">
    <source>
        <dbReference type="EMBL" id="CAH2097246.1"/>
    </source>
</evidence>
<gene>
    <name evidence="1" type="ORF">EEDITHA_LOCUS12494</name>
</gene>
<proteinExistence type="predicted"/>
<keyword evidence="2" id="KW-1185">Reference proteome</keyword>
<dbReference type="Proteomes" id="UP001153954">
    <property type="component" value="Unassembled WGS sequence"/>
</dbReference>
<comment type="caution">
    <text evidence="1">The sequence shown here is derived from an EMBL/GenBank/DDBJ whole genome shotgun (WGS) entry which is preliminary data.</text>
</comment>
<dbReference type="EMBL" id="CAKOGL010000017">
    <property type="protein sequence ID" value="CAH2097246.1"/>
    <property type="molecule type" value="Genomic_DNA"/>
</dbReference>
<protein>
    <submittedName>
        <fullName evidence="1">Uncharacterized protein</fullName>
    </submittedName>
</protein>
<accession>A0AAU9UC99</accession>